<sequence>MKKLFTLAIAMAFAATSFAQTPNSSMENWQTKAGVGMSGPYTYQIPQKWELGFLSGLLTTIGVKPNVDKSTTKNSGSFALQLSSNSDSMGVDLMTTFNMGPNAQPQGFTGFFQTSGVVTDPNDFGQTFVFMTKWNGTKTDTIGFGMAELDSSPNSFKPFTANIQYTSNVTPDSAIIYFMYFPQEANTHVLIDDLSFIYLLGTKENTAFPELTFYPNPVSGNQQATLKFTAPKAEKATLTIRDMVGKEVKTMPLNTLQAGANTIAINTDELKTGLYLATLESASGSQTFRFVKR</sequence>
<keyword evidence="1" id="KW-0732">Signal</keyword>
<evidence type="ECO:0000256" key="1">
    <source>
        <dbReference type="SAM" id="SignalP"/>
    </source>
</evidence>
<gene>
    <name evidence="3" type="ORF">I5M27_11095</name>
</gene>
<feature type="chain" id="PRO_5045322607" evidence="1">
    <location>
        <begin position="20"/>
        <end position="293"/>
    </location>
</feature>
<dbReference type="InterPro" id="IPR026444">
    <property type="entry name" value="Secre_tail"/>
</dbReference>
<comment type="caution">
    <text evidence="3">The sequence shown here is derived from an EMBL/GenBank/DDBJ whole genome shotgun (WGS) entry which is preliminary data.</text>
</comment>
<accession>A0ABS1C2A9</accession>
<reference evidence="3 4" key="1">
    <citation type="submission" date="2020-12" db="EMBL/GenBank/DDBJ databases">
        <title>Bacterial novel species Adhaeribacter sp. BT258 isolated from soil.</title>
        <authorList>
            <person name="Jung H.-Y."/>
        </authorList>
    </citation>
    <scope>NUCLEOTIDE SEQUENCE [LARGE SCALE GENOMIC DNA]</scope>
    <source>
        <strain evidence="3 4">BT258</strain>
    </source>
</reference>
<dbReference type="EMBL" id="JAEHFX010000005">
    <property type="protein sequence ID" value="MBK0403534.1"/>
    <property type="molecule type" value="Genomic_DNA"/>
</dbReference>
<feature type="domain" description="Secretion system C-terminal sorting" evidence="2">
    <location>
        <begin position="214"/>
        <end position="287"/>
    </location>
</feature>
<protein>
    <submittedName>
        <fullName evidence="3">T9SS type A sorting domain-containing protein</fullName>
    </submittedName>
</protein>
<evidence type="ECO:0000313" key="3">
    <source>
        <dbReference type="EMBL" id="MBK0403534.1"/>
    </source>
</evidence>
<name>A0ABS1C2A9_9BACT</name>
<dbReference type="RefSeq" id="WP_200506285.1">
    <property type="nucleotide sequence ID" value="NZ_JAEHFX010000005.1"/>
</dbReference>
<keyword evidence="4" id="KW-1185">Reference proteome</keyword>
<evidence type="ECO:0000259" key="2">
    <source>
        <dbReference type="Pfam" id="PF18962"/>
    </source>
</evidence>
<dbReference type="Pfam" id="PF18962">
    <property type="entry name" value="Por_Secre_tail"/>
    <property type="match status" value="1"/>
</dbReference>
<dbReference type="Proteomes" id="UP000644147">
    <property type="component" value="Unassembled WGS sequence"/>
</dbReference>
<dbReference type="NCBIfam" id="TIGR04183">
    <property type="entry name" value="Por_Secre_tail"/>
    <property type="match status" value="1"/>
</dbReference>
<evidence type="ECO:0000313" key="4">
    <source>
        <dbReference type="Proteomes" id="UP000644147"/>
    </source>
</evidence>
<proteinExistence type="predicted"/>
<organism evidence="3 4">
    <name type="scientific">Adhaeribacter terrigena</name>
    <dbReference type="NCBI Taxonomy" id="2793070"/>
    <lineage>
        <taxon>Bacteria</taxon>
        <taxon>Pseudomonadati</taxon>
        <taxon>Bacteroidota</taxon>
        <taxon>Cytophagia</taxon>
        <taxon>Cytophagales</taxon>
        <taxon>Hymenobacteraceae</taxon>
        <taxon>Adhaeribacter</taxon>
    </lineage>
</organism>
<feature type="signal peptide" evidence="1">
    <location>
        <begin position="1"/>
        <end position="19"/>
    </location>
</feature>